<name>A0A655R132_VIBCL</name>
<feature type="chain" id="PRO_5025064047" description="Acetyltransferase" evidence="1">
    <location>
        <begin position="16"/>
        <end position="48"/>
    </location>
</feature>
<dbReference type="Proteomes" id="UP000044806">
    <property type="component" value="Unassembled WGS sequence"/>
</dbReference>
<evidence type="ECO:0000256" key="1">
    <source>
        <dbReference type="SAM" id="SignalP"/>
    </source>
</evidence>
<keyword evidence="1" id="KW-0732">Signal</keyword>
<dbReference type="EMBL" id="CWOW01000011">
    <property type="protein sequence ID" value="CSA72651.1"/>
    <property type="molecule type" value="Genomic_DNA"/>
</dbReference>
<feature type="signal peptide" evidence="1">
    <location>
        <begin position="1"/>
        <end position="15"/>
    </location>
</feature>
<accession>A0A655R132</accession>
<evidence type="ECO:0008006" key="4">
    <source>
        <dbReference type="Google" id="ProtNLM"/>
    </source>
</evidence>
<reference evidence="2 3" key="1">
    <citation type="submission" date="2015-07" db="EMBL/GenBank/DDBJ databases">
        <authorList>
            <consortium name="Pathogen Informatics"/>
        </authorList>
    </citation>
    <scope>NUCLEOTIDE SEQUENCE [LARGE SCALE GENOMIC DNA]</scope>
    <source>
        <strain evidence="2 3">A51</strain>
    </source>
</reference>
<evidence type="ECO:0000313" key="3">
    <source>
        <dbReference type="Proteomes" id="UP000044806"/>
    </source>
</evidence>
<evidence type="ECO:0000313" key="2">
    <source>
        <dbReference type="EMBL" id="CSA72651.1"/>
    </source>
</evidence>
<dbReference type="AlphaFoldDB" id="A0A655R132"/>
<gene>
    <name evidence="2" type="ORF">ERS013165_02272</name>
</gene>
<proteinExistence type="predicted"/>
<protein>
    <recommendedName>
        <fullName evidence="4">Acetyltransferase</fullName>
    </recommendedName>
</protein>
<sequence length="48" mass="5211">MARIMGCLSALLLMAKSLTRFFPSTSNSPCGLLIIVSRNSLLLLCRTP</sequence>
<organism evidence="2 3">
    <name type="scientific">Vibrio cholerae</name>
    <dbReference type="NCBI Taxonomy" id="666"/>
    <lineage>
        <taxon>Bacteria</taxon>
        <taxon>Pseudomonadati</taxon>
        <taxon>Pseudomonadota</taxon>
        <taxon>Gammaproteobacteria</taxon>
        <taxon>Vibrionales</taxon>
        <taxon>Vibrionaceae</taxon>
        <taxon>Vibrio</taxon>
    </lineage>
</organism>